<keyword evidence="3" id="KW-0418">Kinase</keyword>
<proteinExistence type="inferred from homology"/>
<dbReference type="InterPro" id="IPR027417">
    <property type="entry name" value="P-loop_NTPase"/>
</dbReference>
<dbReference type="Gene3D" id="3.40.50.300">
    <property type="entry name" value="P-loop containing nucleotide triphosphate hydrolases"/>
    <property type="match status" value="1"/>
</dbReference>
<evidence type="ECO:0000256" key="1">
    <source>
        <dbReference type="ARBA" id="ARBA00009625"/>
    </source>
</evidence>
<dbReference type="SUPFAM" id="SSF52540">
    <property type="entry name" value="P-loop containing nucleoside triphosphate hydrolases"/>
    <property type="match status" value="1"/>
</dbReference>
<organism evidence="3 4">
    <name type="scientific">Oceanicella actignis</name>
    <dbReference type="NCBI Taxonomy" id="1189325"/>
    <lineage>
        <taxon>Bacteria</taxon>
        <taxon>Pseudomonadati</taxon>
        <taxon>Pseudomonadota</taxon>
        <taxon>Alphaproteobacteria</taxon>
        <taxon>Rhodobacterales</taxon>
        <taxon>Paracoccaceae</taxon>
        <taxon>Oceanicella</taxon>
    </lineage>
</organism>
<dbReference type="InterPro" id="IPR005129">
    <property type="entry name" value="GTPase_ArgK"/>
</dbReference>
<dbReference type="RefSeq" id="WP_072748459.1">
    <property type="nucleotide sequence ID" value="NZ_FOHL01000013.1"/>
</dbReference>
<dbReference type="PANTHER" id="PTHR23408:SF3">
    <property type="entry name" value="METHYLMALONIC ACIDURIA TYPE A PROTEIN, MITOCHONDRIAL"/>
    <property type="match status" value="1"/>
</dbReference>
<dbReference type="GO" id="GO:0016301">
    <property type="term" value="F:kinase activity"/>
    <property type="evidence" value="ECO:0007669"/>
    <property type="project" value="UniProtKB-KW"/>
</dbReference>
<accession>A0A1M7U2E0</accession>
<dbReference type="OrthoDB" id="9778292at2"/>
<evidence type="ECO:0000313" key="3">
    <source>
        <dbReference type="EMBL" id="SHN77242.1"/>
    </source>
</evidence>
<feature type="domain" description="AAA+ ATPase" evidence="2">
    <location>
        <begin position="53"/>
        <end position="196"/>
    </location>
</feature>
<name>A0A1M7U2E0_9RHOB</name>
<dbReference type="SMART" id="SM00382">
    <property type="entry name" value="AAA"/>
    <property type="match status" value="1"/>
</dbReference>
<keyword evidence="3" id="KW-0808">Transferase</keyword>
<evidence type="ECO:0000313" key="4">
    <source>
        <dbReference type="Proteomes" id="UP000184066"/>
    </source>
</evidence>
<protein>
    <submittedName>
        <fullName evidence="3">LAO/AO transport system kinase</fullName>
    </submittedName>
</protein>
<dbReference type="GO" id="GO:0005737">
    <property type="term" value="C:cytoplasm"/>
    <property type="evidence" value="ECO:0007669"/>
    <property type="project" value="TreeGrafter"/>
</dbReference>
<dbReference type="Pfam" id="PF03308">
    <property type="entry name" value="MeaB"/>
    <property type="match status" value="1"/>
</dbReference>
<dbReference type="STRING" id="1189325.SAMN04488119_11325"/>
<dbReference type="Proteomes" id="UP000184066">
    <property type="component" value="Unassembled WGS sequence"/>
</dbReference>
<dbReference type="InterPro" id="IPR003593">
    <property type="entry name" value="AAA+_ATPase"/>
</dbReference>
<evidence type="ECO:0000259" key="2">
    <source>
        <dbReference type="SMART" id="SM00382"/>
    </source>
</evidence>
<gene>
    <name evidence="3" type="ORF">SAMN05216200_1157</name>
</gene>
<keyword evidence="4" id="KW-1185">Reference proteome</keyword>
<sequence length="333" mass="33600">MSAPQAEAGGAAALAALRAGGKAALARALARIEARPDAPDVTALLDAAHAAPAGHVIGLTGPPGVGKSTLVNALIGLWRARGLSVGVIAVDPSSRRSGGALLGDRTRIDSDPEDAGVFVRSMAARDRLGGLAELSYPAMTLMRAVFDRVLVETVGVGQSETEVADLADTVVLCVQPGSGDALQFMKSGVMEIPHFVLVTKADLGAPARRALADLKGALSLAPPRPDGWTPVALSCSALEGGGLDEAVDRIEARAAWLAADGGAALARLRAAHAMAWARSALRARFGTEGLAAAERLGLARAQDVGPFAAAASISGALRAALDSAGGGRKVDEP</sequence>
<dbReference type="EMBL" id="FRDL01000015">
    <property type="protein sequence ID" value="SHN77242.1"/>
    <property type="molecule type" value="Genomic_DNA"/>
</dbReference>
<dbReference type="GO" id="GO:0003924">
    <property type="term" value="F:GTPase activity"/>
    <property type="evidence" value="ECO:0007669"/>
    <property type="project" value="InterPro"/>
</dbReference>
<dbReference type="PANTHER" id="PTHR23408">
    <property type="entry name" value="METHYLMALONYL-COA MUTASE"/>
    <property type="match status" value="1"/>
</dbReference>
<dbReference type="AlphaFoldDB" id="A0A1M7U2E0"/>
<dbReference type="GO" id="GO:0005525">
    <property type="term" value="F:GTP binding"/>
    <property type="evidence" value="ECO:0007669"/>
    <property type="project" value="InterPro"/>
</dbReference>
<reference evidence="3 4" key="1">
    <citation type="submission" date="2016-12" db="EMBL/GenBank/DDBJ databases">
        <authorList>
            <person name="Song W.-J."/>
            <person name="Kurnit D.M."/>
        </authorList>
    </citation>
    <scope>NUCLEOTIDE SEQUENCE [LARGE SCALE GENOMIC DNA]</scope>
    <source>
        <strain evidence="3 4">CGMCC 1.10808</strain>
    </source>
</reference>
<comment type="similarity">
    <text evidence="1">Belongs to the SIMIBI class G3E GTPase family. ArgK/MeaB subfamily.</text>
</comment>